<proteinExistence type="predicted"/>
<name>A0A915KTV5_ROMCU</name>
<keyword evidence="1" id="KW-1133">Transmembrane helix</keyword>
<organism evidence="2 3">
    <name type="scientific">Romanomermis culicivorax</name>
    <name type="common">Nematode worm</name>
    <dbReference type="NCBI Taxonomy" id="13658"/>
    <lineage>
        <taxon>Eukaryota</taxon>
        <taxon>Metazoa</taxon>
        <taxon>Ecdysozoa</taxon>
        <taxon>Nematoda</taxon>
        <taxon>Enoplea</taxon>
        <taxon>Dorylaimia</taxon>
        <taxon>Mermithida</taxon>
        <taxon>Mermithoidea</taxon>
        <taxon>Mermithidae</taxon>
        <taxon>Romanomermis</taxon>
    </lineage>
</organism>
<sequence>MNAIVDDPIETLSVGYGMQSAVENIQSEEQGACNDGRHWCEGPRPTRETCNDHHWCKAPGTTPFRNGQFLVLFIFYTPNKLFITIFKTSEKFGTSEYESFRQIVEKAKADFEFLGHTRSQTKLKVMPGNDDAEAKALEATVKRAMEEATKPIKNKLENLKLKIEETEGHNETNMRESFLHFNPFQMFNPPPPFSRNFDDALDKEMDNLCDTEIAFENLESRTNFVVDKDFDDSFALNLDDFVENYEKPEKMKMKRPMKLMIECCWATVVQNWPTANKLSIKMECYWVAVIKKWPTKNEFLLIMIQNSISIAALLPIFAGVFSNKVDAMKQFQLCGTSRTGHALEIPRNVVCHQSPMKNLCKPYRVN</sequence>
<evidence type="ECO:0000313" key="3">
    <source>
        <dbReference type="WBParaSite" id="nRc.2.0.1.t41562-RA"/>
    </source>
</evidence>
<evidence type="ECO:0000256" key="1">
    <source>
        <dbReference type="SAM" id="Phobius"/>
    </source>
</evidence>
<keyword evidence="2" id="KW-1185">Reference proteome</keyword>
<dbReference type="Proteomes" id="UP000887565">
    <property type="component" value="Unplaced"/>
</dbReference>
<protein>
    <submittedName>
        <fullName evidence="3">Uncharacterized protein</fullName>
    </submittedName>
</protein>
<dbReference type="AlphaFoldDB" id="A0A915KTV5"/>
<keyword evidence="1" id="KW-0812">Transmembrane</keyword>
<feature type="transmembrane region" description="Helical" evidence="1">
    <location>
        <begin position="299"/>
        <end position="321"/>
    </location>
</feature>
<dbReference type="WBParaSite" id="nRc.2.0.1.t41562-RA">
    <property type="protein sequence ID" value="nRc.2.0.1.t41562-RA"/>
    <property type="gene ID" value="nRc.2.0.1.g41562"/>
</dbReference>
<reference evidence="3" key="1">
    <citation type="submission" date="2022-11" db="UniProtKB">
        <authorList>
            <consortium name="WormBaseParasite"/>
        </authorList>
    </citation>
    <scope>IDENTIFICATION</scope>
</reference>
<accession>A0A915KTV5</accession>
<evidence type="ECO:0000313" key="2">
    <source>
        <dbReference type="Proteomes" id="UP000887565"/>
    </source>
</evidence>
<keyword evidence="1" id="KW-0472">Membrane</keyword>